<dbReference type="GO" id="GO:0016620">
    <property type="term" value="F:oxidoreductase activity, acting on the aldehyde or oxo group of donors, NAD or NADP as acceptor"/>
    <property type="evidence" value="ECO:0007669"/>
    <property type="project" value="InterPro"/>
</dbReference>
<comment type="caution">
    <text evidence="7">The sequence shown here is derived from an EMBL/GenBank/DDBJ whole genome shotgun (WGS) entry which is preliminary data.</text>
</comment>
<keyword evidence="5" id="KW-0812">Transmembrane</keyword>
<keyword evidence="2 4" id="KW-0560">Oxidoreductase</keyword>
<dbReference type="InterPro" id="IPR016162">
    <property type="entry name" value="Ald_DH_N"/>
</dbReference>
<feature type="active site" evidence="3">
    <location>
        <position position="251"/>
    </location>
</feature>
<dbReference type="InterPro" id="IPR016163">
    <property type="entry name" value="Ald_DH_C"/>
</dbReference>
<gene>
    <name evidence="7" type="ORF">C6Y45_12890</name>
</gene>
<organism evidence="7 8">
    <name type="scientific">Alkalicoccus saliphilus</name>
    <dbReference type="NCBI Taxonomy" id="200989"/>
    <lineage>
        <taxon>Bacteria</taxon>
        <taxon>Bacillati</taxon>
        <taxon>Bacillota</taxon>
        <taxon>Bacilli</taxon>
        <taxon>Bacillales</taxon>
        <taxon>Bacillaceae</taxon>
        <taxon>Alkalicoccus</taxon>
    </lineage>
</organism>
<dbReference type="Pfam" id="PF00171">
    <property type="entry name" value="Aldedh"/>
    <property type="match status" value="1"/>
</dbReference>
<dbReference type="Gene3D" id="3.40.309.10">
    <property type="entry name" value="Aldehyde Dehydrogenase, Chain A, domain 2"/>
    <property type="match status" value="1"/>
</dbReference>
<dbReference type="AlphaFoldDB" id="A0A2T4U3V9"/>
<dbReference type="OrthoDB" id="9762913at2"/>
<evidence type="ECO:0000256" key="1">
    <source>
        <dbReference type="ARBA" id="ARBA00009986"/>
    </source>
</evidence>
<accession>A0A2T4U3V9</accession>
<evidence type="ECO:0000256" key="2">
    <source>
        <dbReference type="ARBA" id="ARBA00023002"/>
    </source>
</evidence>
<evidence type="ECO:0000259" key="6">
    <source>
        <dbReference type="Pfam" id="PF00171"/>
    </source>
</evidence>
<evidence type="ECO:0000256" key="3">
    <source>
        <dbReference type="PROSITE-ProRule" id="PRU10007"/>
    </source>
</evidence>
<dbReference type="Gene3D" id="3.40.605.10">
    <property type="entry name" value="Aldehyde Dehydrogenase, Chain A, domain 1"/>
    <property type="match status" value="1"/>
</dbReference>
<evidence type="ECO:0000313" key="7">
    <source>
        <dbReference type="EMBL" id="PTL38087.1"/>
    </source>
</evidence>
<dbReference type="PROSITE" id="PS00687">
    <property type="entry name" value="ALDEHYDE_DEHYDR_GLU"/>
    <property type="match status" value="1"/>
</dbReference>
<dbReference type="InterPro" id="IPR015590">
    <property type="entry name" value="Aldehyde_DH_dom"/>
</dbReference>
<dbReference type="FunFam" id="3.40.605.10:FF:000007">
    <property type="entry name" value="NAD/NADP-dependent betaine aldehyde dehydrogenase"/>
    <property type="match status" value="1"/>
</dbReference>
<keyword evidence="8" id="KW-1185">Reference proteome</keyword>
<sequence length="487" mass="53918">MNNYPVMEKLDGVFINGKKVSTNQILDLYNPANIDERVGKISTGEVSHVKQSIEAAEEAWKTWKEVPIEKRLAYLSEVANYIESNLSSLSELLVLEHGKTLEESSMDLKAAVGVLRYYASLNHALDEEVVENEQGKMVLKRQPVGVVSVIVPWNFPIILSFLMLAPSILAGNTVVIKPPSFAPMTLTKILTHFAEQLPKGVLNIVLGSGSTIGKEMTEHPRVRKIAFTGSTETGRTIMKGASNTIKKLSMELGGNDAAVFLKDQPITDKLIEDCIKATFTACGQICYSIKRVYVPSENYELFIKKFTEAMENFKVGSGLDPDVDMGPINNKPQYDSILRLLEKTKKRGSEIKELGTYSSSIKPERGYFLLPMLVTNVSNTDPIVQEEQFGPILPVVKYSTEEEALELVNNTEFGLANSVWSPNEEKAFEFASHLQSGSVFINTHRVGASAANMPFGGFKQSGIGRSHGMEAIYEHTELQAIIRRSDM</sequence>
<evidence type="ECO:0000256" key="4">
    <source>
        <dbReference type="RuleBase" id="RU003345"/>
    </source>
</evidence>
<dbReference type="InterPro" id="IPR029510">
    <property type="entry name" value="Ald_DH_CS_GLU"/>
</dbReference>
<feature type="transmembrane region" description="Helical" evidence="5">
    <location>
        <begin position="144"/>
        <end position="169"/>
    </location>
</feature>
<keyword evidence="5" id="KW-1133">Transmembrane helix</keyword>
<comment type="similarity">
    <text evidence="1 4">Belongs to the aldehyde dehydrogenase family.</text>
</comment>
<evidence type="ECO:0000313" key="8">
    <source>
        <dbReference type="Proteomes" id="UP000240509"/>
    </source>
</evidence>
<protein>
    <submittedName>
        <fullName evidence="7">Aldehyde dehydrogenase</fullName>
    </submittedName>
</protein>
<dbReference type="InterPro" id="IPR016161">
    <property type="entry name" value="Ald_DH/histidinol_DH"/>
</dbReference>
<proteinExistence type="inferred from homology"/>
<dbReference type="SUPFAM" id="SSF53720">
    <property type="entry name" value="ALDH-like"/>
    <property type="match status" value="1"/>
</dbReference>
<dbReference type="RefSeq" id="WP_107585644.1">
    <property type="nucleotide sequence ID" value="NZ_PZJJ01000024.1"/>
</dbReference>
<feature type="domain" description="Aldehyde dehydrogenase" evidence="6">
    <location>
        <begin position="24"/>
        <end position="480"/>
    </location>
</feature>
<keyword evidence="5" id="KW-0472">Membrane</keyword>
<dbReference type="PANTHER" id="PTHR11699">
    <property type="entry name" value="ALDEHYDE DEHYDROGENASE-RELATED"/>
    <property type="match status" value="1"/>
</dbReference>
<evidence type="ECO:0000256" key="5">
    <source>
        <dbReference type="SAM" id="Phobius"/>
    </source>
</evidence>
<dbReference type="Proteomes" id="UP000240509">
    <property type="component" value="Unassembled WGS sequence"/>
</dbReference>
<reference evidence="7 8" key="1">
    <citation type="submission" date="2018-03" db="EMBL/GenBank/DDBJ databases">
        <title>Alkalicoccus saliphilus sp. nov., isolated from a mineral pool.</title>
        <authorList>
            <person name="Zhao B."/>
        </authorList>
    </citation>
    <scope>NUCLEOTIDE SEQUENCE [LARGE SCALE GENOMIC DNA]</scope>
    <source>
        <strain evidence="7 8">6AG</strain>
    </source>
</reference>
<dbReference type="EMBL" id="PZJJ01000024">
    <property type="protein sequence ID" value="PTL38087.1"/>
    <property type="molecule type" value="Genomic_DNA"/>
</dbReference>
<name>A0A2T4U3V9_9BACI</name>